<keyword evidence="2" id="KW-1185">Reference proteome</keyword>
<proteinExistence type="predicted"/>
<comment type="caution">
    <text evidence="1">The sequence shown here is derived from an EMBL/GenBank/DDBJ whole genome shotgun (WGS) entry which is preliminary data.</text>
</comment>
<evidence type="ECO:0000313" key="1">
    <source>
        <dbReference type="EMBL" id="EMS79129.1"/>
    </source>
</evidence>
<name>S0G117_9BACT</name>
<gene>
    <name evidence="1" type="ORF">Dpo_5c00520</name>
</gene>
<evidence type="ECO:0000313" key="2">
    <source>
        <dbReference type="Proteomes" id="UP000014216"/>
    </source>
</evidence>
<dbReference type="EMBL" id="APJX01000005">
    <property type="protein sequence ID" value="EMS79129.1"/>
    <property type="molecule type" value="Genomic_DNA"/>
</dbReference>
<protein>
    <submittedName>
        <fullName evidence="1">Uncharacterized protein</fullName>
    </submittedName>
</protein>
<accession>S0G117</accession>
<reference evidence="1 2" key="1">
    <citation type="journal article" date="2013" name="Genome Announc.">
        <title>Draft Genome Sequence of Desulfotignum phosphitoxidans DSM 13687 Strain FiPS-3.</title>
        <authorList>
            <person name="Poehlein A."/>
            <person name="Daniel R."/>
            <person name="Simeonova D.D."/>
        </authorList>
    </citation>
    <scope>NUCLEOTIDE SEQUENCE [LARGE SCALE GENOMIC DNA]</scope>
    <source>
        <strain evidence="1 2">DSM 13687</strain>
    </source>
</reference>
<dbReference type="AlphaFoldDB" id="S0G117"/>
<dbReference type="Proteomes" id="UP000014216">
    <property type="component" value="Unassembled WGS sequence"/>
</dbReference>
<organism evidence="1 2">
    <name type="scientific">Desulfotignum phosphitoxidans DSM 13687</name>
    <dbReference type="NCBI Taxonomy" id="1286635"/>
    <lineage>
        <taxon>Bacteria</taxon>
        <taxon>Pseudomonadati</taxon>
        <taxon>Thermodesulfobacteriota</taxon>
        <taxon>Desulfobacteria</taxon>
        <taxon>Desulfobacterales</taxon>
        <taxon>Desulfobacteraceae</taxon>
        <taxon>Desulfotignum</taxon>
    </lineage>
</organism>
<sequence>MSVNNGKMHDYAGQQYISGFTRCTFYYPSNNSGNNLRGLFSGKEVVLFNMEEKNNEIDVVISFPDNYDCVHYWKGKETLINKSQKSHLTYHGRRKRKKATGEIHIISDGNNPLKGKAPYTESHLASSSNIEDHPLPICRIELSNTPGSVKPQKNIINYFHTDSSKCFFNTIEVSLTKKGYLKSLAAPIPRNDPWRASFIHTSMHTFFLRKTLLRPGWYPQALALQTKTFELIILATREYRNQSYAKNSIKYFHTKNYFREMGKRKVIEHGGGFFIDKTPNEPNNPEATIMSDYLRKSQEKY</sequence>
<dbReference type="RefSeq" id="WP_006966230.1">
    <property type="nucleotide sequence ID" value="NZ_APJX01000005.1"/>
</dbReference>